<keyword evidence="6" id="KW-1185">Reference proteome</keyword>
<dbReference type="GeneID" id="105366801"/>
<evidence type="ECO:0000313" key="6">
    <source>
        <dbReference type="Proteomes" id="UP000695007"/>
    </source>
</evidence>
<evidence type="ECO:0000313" key="7">
    <source>
        <dbReference type="RefSeq" id="XP_011503662.1"/>
    </source>
</evidence>
<gene>
    <name evidence="7" type="primary">LOC105366801</name>
</gene>
<keyword evidence="2 4" id="KW-0732">Signal</keyword>
<dbReference type="Proteomes" id="UP000695007">
    <property type="component" value="Unplaced"/>
</dbReference>
<evidence type="ECO:0000259" key="5">
    <source>
        <dbReference type="Pfam" id="PF23557"/>
    </source>
</evidence>
<evidence type="ECO:0000256" key="2">
    <source>
        <dbReference type="ARBA" id="ARBA00022729"/>
    </source>
</evidence>
<evidence type="ECO:0000256" key="1">
    <source>
        <dbReference type="ARBA" id="ARBA00006487"/>
    </source>
</evidence>
<dbReference type="Gene3D" id="1.25.40.10">
    <property type="entry name" value="Tetratricopeptide repeat domain"/>
    <property type="match status" value="2"/>
</dbReference>
<proteinExistence type="inferred from homology"/>
<dbReference type="KEGG" id="csol:105366801"/>
<dbReference type="PANTHER" id="PTHR13986:SF8">
    <property type="entry name" value="PROLYL 3-HYDROXYLASE 1-LIKE PROTEIN"/>
    <property type="match status" value="1"/>
</dbReference>
<reference evidence="7" key="1">
    <citation type="submission" date="2025-08" db="UniProtKB">
        <authorList>
            <consortium name="RefSeq"/>
        </authorList>
    </citation>
    <scope>IDENTIFICATION</scope>
</reference>
<protein>
    <submittedName>
        <fullName evidence="7">Prolyl 3-hydroxylase 1-like</fullName>
    </submittedName>
</protein>
<organism evidence="6 7">
    <name type="scientific">Ceratosolen solmsi marchali</name>
    <dbReference type="NCBI Taxonomy" id="326594"/>
    <lineage>
        <taxon>Eukaryota</taxon>
        <taxon>Metazoa</taxon>
        <taxon>Ecdysozoa</taxon>
        <taxon>Arthropoda</taxon>
        <taxon>Hexapoda</taxon>
        <taxon>Insecta</taxon>
        <taxon>Pterygota</taxon>
        <taxon>Neoptera</taxon>
        <taxon>Endopterygota</taxon>
        <taxon>Hymenoptera</taxon>
        <taxon>Apocrita</taxon>
        <taxon>Proctotrupomorpha</taxon>
        <taxon>Chalcidoidea</taxon>
        <taxon>Agaonidae</taxon>
        <taxon>Agaoninae</taxon>
        <taxon>Ceratosolen</taxon>
    </lineage>
</organism>
<dbReference type="GO" id="GO:0005518">
    <property type="term" value="F:collagen binding"/>
    <property type="evidence" value="ECO:0007669"/>
    <property type="project" value="TreeGrafter"/>
</dbReference>
<comment type="similarity">
    <text evidence="1">Belongs to the leprecan family.</text>
</comment>
<dbReference type="GO" id="GO:0030199">
    <property type="term" value="P:collagen fibril organization"/>
    <property type="evidence" value="ECO:0007669"/>
    <property type="project" value="TreeGrafter"/>
</dbReference>
<dbReference type="Pfam" id="PF23557">
    <property type="entry name" value="TPR_leprecan"/>
    <property type="match status" value="1"/>
</dbReference>
<dbReference type="AlphaFoldDB" id="A0AAJ6YSV5"/>
<dbReference type="InterPro" id="IPR011990">
    <property type="entry name" value="TPR-like_helical_dom_sf"/>
</dbReference>
<feature type="signal peptide" evidence="4">
    <location>
        <begin position="1"/>
        <end position="18"/>
    </location>
</feature>
<dbReference type="PANTHER" id="PTHR13986">
    <property type="entry name" value="PROTEIN LYSINE HYDROXYLATION COMPLEX COMPONENT"/>
    <property type="match status" value="1"/>
</dbReference>
<keyword evidence="3" id="KW-0325">Glycoprotein</keyword>
<feature type="domain" description="Leprecan-like alpha-helical" evidence="5">
    <location>
        <begin position="53"/>
        <end position="350"/>
    </location>
</feature>
<dbReference type="GO" id="GO:0005783">
    <property type="term" value="C:endoplasmic reticulum"/>
    <property type="evidence" value="ECO:0007669"/>
    <property type="project" value="TreeGrafter"/>
</dbReference>
<evidence type="ECO:0000256" key="4">
    <source>
        <dbReference type="SAM" id="SignalP"/>
    </source>
</evidence>
<evidence type="ECO:0000256" key="3">
    <source>
        <dbReference type="ARBA" id="ARBA00023180"/>
    </source>
</evidence>
<name>A0AAJ6YSV5_9HYME</name>
<dbReference type="InterPro" id="IPR056585">
    <property type="entry name" value="Leprecan_dom"/>
</dbReference>
<sequence length="408" mass="48520">MIFLQLVLVLIVPSPLHGGCKDNKNQSRVENLSQFKCEKKKGGYLSDTTLLETYEEAVQSYLNEDWNGCIQGFLNFMSKYKNYKNAVVMCRRKCRIESNTNIPMFGENIEDLHFYEKSIKQTLCILKCNQEYRVHAGQNALKRLSQKQESKIIFAEYYEYLHICYFQRNNYQEAANAIFTYLIYHPDHKPSKSNLAFYMKHPEVKNNMIRNLHTEPFINDYIKGIKAYKKEHYDNAVASFENSIISYIESEESCRFYCEGPLDYDWNPEFITAFSNHFVYNLHCKRRCARFLQSLNGEYQQDFLANHFNYLQFSYYQLHDIKMACEAVASYLLFYPADETMLSNKDYYASLPMIKQNDFRPRQDILAYVSRQEYEKRLLLYIHKEFTTFENNLFASESASNQQKQKQK</sequence>
<feature type="chain" id="PRO_5042486709" evidence="4">
    <location>
        <begin position="19"/>
        <end position="408"/>
    </location>
</feature>
<dbReference type="InterPro" id="IPR052284">
    <property type="entry name" value="Collagen_mod_leprecan"/>
</dbReference>
<accession>A0AAJ6YSV5</accession>
<dbReference type="RefSeq" id="XP_011503662.1">
    <property type="nucleotide sequence ID" value="XM_011505360.1"/>
</dbReference>